<keyword evidence="1" id="KW-0812">Transmembrane</keyword>
<dbReference type="EMBL" id="JASHID010000007">
    <property type="protein sequence ID" value="MDI9865001.1"/>
    <property type="molecule type" value="Genomic_DNA"/>
</dbReference>
<proteinExistence type="predicted"/>
<dbReference type="RefSeq" id="WP_283329442.1">
    <property type="nucleotide sequence ID" value="NZ_JASHIC010000030.1"/>
</dbReference>
<evidence type="ECO:0000313" key="3">
    <source>
        <dbReference type="Proteomes" id="UP001236569"/>
    </source>
</evidence>
<dbReference type="Proteomes" id="UP001236569">
    <property type="component" value="Unassembled WGS sequence"/>
</dbReference>
<feature type="transmembrane region" description="Helical" evidence="1">
    <location>
        <begin position="20"/>
        <end position="53"/>
    </location>
</feature>
<name>A0ABT6YPB9_9BACT</name>
<sequence>MGNSHHSQEVENDLSTFELIALFVVFCVILIWLGDTLTATVGIILEGLVFAIAYNSKNNQID</sequence>
<organism evidence="2 3">
    <name type="scientific">Flectobacillus longus</name>
    <dbReference type="NCBI Taxonomy" id="2984207"/>
    <lineage>
        <taxon>Bacteria</taxon>
        <taxon>Pseudomonadati</taxon>
        <taxon>Bacteroidota</taxon>
        <taxon>Cytophagia</taxon>
        <taxon>Cytophagales</taxon>
        <taxon>Flectobacillaceae</taxon>
        <taxon>Flectobacillus</taxon>
    </lineage>
</organism>
<gene>
    <name evidence="2" type="ORF">QM480_11740</name>
</gene>
<accession>A0ABT6YPB9</accession>
<keyword evidence="1" id="KW-0472">Membrane</keyword>
<reference evidence="2 3" key="1">
    <citation type="submission" date="2023-05" db="EMBL/GenBank/DDBJ databases">
        <title>Novel species of genus Flectobacillus isolated from stream in China.</title>
        <authorList>
            <person name="Lu H."/>
        </authorList>
    </citation>
    <scope>NUCLEOTIDE SEQUENCE [LARGE SCALE GENOMIC DNA]</scope>
    <source>
        <strain evidence="2 3">DC10W</strain>
    </source>
</reference>
<keyword evidence="3" id="KW-1185">Reference proteome</keyword>
<evidence type="ECO:0000313" key="2">
    <source>
        <dbReference type="EMBL" id="MDI9865001.1"/>
    </source>
</evidence>
<keyword evidence="1" id="KW-1133">Transmembrane helix</keyword>
<comment type="caution">
    <text evidence="2">The sequence shown here is derived from an EMBL/GenBank/DDBJ whole genome shotgun (WGS) entry which is preliminary data.</text>
</comment>
<evidence type="ECO:0000256" key="1">
    <source>
        <dbReference type="SAM" id="Phobius"/>
    </source>
</evidence>
<protein>
    <submittedName>
        <fullName evidence="2">Uncharacterized protein</fullName>
    </submittedName>
</protein>